<protein>
    <submittedName>
        <fullName evidence="1">PEP-utilizing enzyme, TIM barrel domain protein</fullName>
    </submittedName>
</protein>
<evidence type="ECO:0000313" key="1">
    <source>
        <dbReference type="EMBL" id="KZS45443.1"/>
    </source>
</evidence>
<dbReference type="PANTHER" id="PTHR22931">
    <property type="entry name" value="PHOSPHOENOLPYRUVATE DIKINASE-RELATED"/>
    <property type="match status" value="1"/>
</dbReference>
<proteinExistence type="predicted"/>
<dbReference type="SUPFAM" id="SSF51621">
    <property type="entry name" value="Phosphoenolpyruvate/pyruvate domain"/>
    <property type="match status" value="1"/>
</dbReference>
<dbReference type="GO" id="GO:0050242">
    <property type="term" value="F:pyruvate, phosphate dikinase activity"/>
    <property type="evidence" value="ECO:0007669"/>
    <property type="project" value="InterPro"/>
</dbReference>
<dbReference type="InterPro" id="IPR010121">
    <property type="entry name" value="Pyruvate_phosphate_dikinase"/>
</dbReference>
<comment type="caution">
    <text evidence="1">The sequence shown here is derived from an EMBL/GenBank/DDBJ whole genome shotgun (WGS) entry which is preliminary data.</text>
</comment>
<evidence type="ECO:0000313" key="2">
    <source>
        <dbReference type="Proteomes" id="UP000076796"/>
    </source>
</evidence>
<name>A0A163HEG4_9BACL</name>
<dbReference type="GeneID" id="97553283"/>
<dbReference type="OrthoDB" id="2663996at2"/>
<dbReference type="InterPro" id="IPR015813">
    <property type="entry name" value="Pyrv/PenolPyrv_kinase-like_dom"/>
</dbReference>
<reference evidence="1" key="1">
    <citation type="journal article" date="2016" name="Genome Announc.">
        <title>Draft genomes of two strains of Paenibacillus glucanolyticus with capability to degrade lignocellulose.</title>
        <authorList>
            <person name="Mathews S.L."/>
            <person name="Pawlak J."/>
            <person name="Grunden A.M."/>
        </authorList>
    </citation>
    <scope>NUCLEOTIDE SEQUENCE [LARGE SCALE GENOMIC DNA]</scope>
    <source>
        <strain evidence="1">SLM1</strain>
    </source>
</reference>
<organism evidence="1 2">
    <name type="scientific">Paenibacillus glucanolyticus</name>
    <dbReference type="NCBI Taxonomy" id="59843"/>
    <lineage>
        <taxon>Bacteria</taxon>
        <taxon>Bacillati</taxon>
        <taxon>Bacillota</taxon>
        <taxon>Bacilli</taxon>
        <taxon>Bacillales</taxon>
        <taxon>Paenibacillaceae</taxon>
        <taxon>Paenibacillus</taxon>
    </lineage>
</organism>
<dbReference type="Gene3D" id="3.20.20.60">
    <property type="entry name" value="Phosphoenolpyruvate-binding domains"/>
    <property type="match status" value="1"/>
</dbReference>
<dbReference type="Proteomes" id="UP000076796">
    <property type="component" value="Unassembled WGS sequence"/>
</dbReference>
<sequence length="369" mass="41360">MTERQWGAGSELGERLWEDEAFIEAGDSTASENSPETDLLKHFAMAGGVTHEEVLLLLASPDDIEEALRVSGIRHNGTDRPSLSRLLGWSDRNRRLKVMSRSTDPESITRDLRQGAQGIGLIRGEDALKQGLLQEVYSAWLNSRSAEKSALLRRRLIMLWTSYWVSIFQAANGARCAVSLLLDSRLSSMLELREAQDAQLESLFRSMEQCSEEGVDCQLELLAVRPAHADEFISIHNFMEEVAEQTLMDQKRFVRIRYGALLGEGMNPSAAAEIARLADVIVLDSERLEDSGPSVESRDKVSVFSDMINRIKRTKPQLTLRINGVGATDLRMVYRQGIHEVCCQPSELAAIRITGARLEMRRRCSPIMD</sequence>
<keyword evidence="2" id="KW-1185">Reference proteome</keyword>
<dbReference type="AlphaFoldDB" id="A0A163HEG4"/>
<dbReference type="InterPro" id="IPR040442">
    <property type="entry name" value="Pyrv_kinase-like_dom_sf"/>
</dbReference>
<gene>
    <name evidence="1" type="ORF">AWU65_05655</name>
</gene>
<dbReference type="EMBL" id="LWMH01000001">
    <property type="protein sequence ID" value="KZS45443.1"/>
    <property type="molecule type" value="Genomic_DNA"/>
</dbReference>
<dbReference type="STRING" id="59843.A3958_05650"/>
<accession>A0A163HEG4</accession>
<dbReference type="PANTHER" id="PTHR22931:SF9">
    <property type="entry name" value="PYRUVATE, PHOSPHATE DIKINASE 1, CHLOROPLASTIC"/>
    <property type="match status" value="1"/>
</dbReference>
<dbReference type="RefSeq" id="WP_063477786.1">
    <property type="nucleotide sequence ID" value="NZ_CP147845.1"/>
</dbReference>